<dbReference type="PANTHER" id="PTHR46041:SF2">
    <property type="entry name" value="MITOCHONDRIAL INNER MEMBRANE PROTEASE SUBUNIT 2"/>
    <property type="match status" value="1"/>
</dbReference>
<dbReference type="InterPro" id="IPR036286">
    <property type="entry name" value="LexA/Signal_pep-like_sf"/>
</dbReference>
<keyword evidence="10" id="KW-0472">Membrane</keyword>
<evidence type="ECO:0000313" key="12">
    <source>
        <dbReference type="EMBL" id="KAF6000673.1"/>
    </source>
</evidence>
<dbReference type="Pfam" id="PF10502">
    <property type="entry name" value="Peptidase_S26"/>
    <property type="match status" value="1"/>
</dbReference>
<dbReference type="SUPFAM" id="SSF51306">
    <property type="entry name" value="LexA/Signal peptidase"/>
    <property type="match status" value="1"/>
</dbReference>
<dbReference type="Proteomes" id="UP000530660">
    <property type="component" value="Unassembled WGS sequence"/>
</dbReference>
<keyword evidence="13" id="KW-1185">Reference proteome</keyword>
<dbReference type="InterPro" id="IPR019533">
    <property type="entry name" value="Peptidase_S26"/>
</dbReference>
<evidence type="ECO:0000256" key="4">
    <source>
        <dbReference type="ARBA" id="ARBA00022670"/>
    </source>
</evidence>
<dbReference type="CDD" id="cd06530">
    <property type="entry name" value="S26_SPase_I"/>
    <property type="match status" value="1"/>
</dbReference>
<evidence type="ECO:0000256" key="10">
    <source>
        <dbReference type="ARBA" id="ARBA00023136"/>
    </source>
</evidence>
<keyword evidence="6" id="KW-0999">Mitochondrion inner membrane</keyword>
<dbReference type="OrthoDB" id="4554at2759"/>
<evidence type="ECO:0000256" key="1">
    <source>
        <dbReference type="ARBA" id="ARBA00004434"/>
    </source>
</evidence>
<protein>
    <recommendedName>
        <fullName evidence="3">Mitochondrial inner membrane protease subunit 2</fullName>
    </recommendedName>
</protein>
<dbReference type="GO" id="GO:0006627">
    <property type="term" value="P:protein processing involved in protein targeting to mitochondrion"/>
    <property type="evidence" value="ECO:0007669"/>
    <property type="project" value="InterPro"/>
</dbReference>
<gene>
    <name evidence="12" type="primary">IMMP2L</name>
    <name evidence="12" type="ORF">F1559_001005</name>
</gene>
<evidence type="ECO:0000256" key="7">
    <source>
        <dbReference type="ARBA" id="ARBA00022801"/>
    </source>
</evidence>
<keyword evidence="9" id="KW-0496">Mitochondrion</keyword>
<keyword evidence="4 12" id="KW-0645">Protease</keyword>
<dbReference type="InterPro" id="IPR000223">
    <property type="entry name" value="Pept_S26A_signal_pept_1"/>
</dbReference>
<dbReference type="Gene3D" id="2.10.109.10">
    <property type="entry name" value="Umud Fragment, subunit A"/>
    <property type="match status" value="1"/>
</dbReference>
<dbReference type="PRINTS" id="PR00727">
    <property type="entry name" value="LEADERPTASE"/>
</dbReference>
<sequence>MQPTLNPVSTAKETFSSSRSSGDIVFVSRLLRHFWDTKRGEVVVLRSPDQGPRKRLIKRVVALEGDRIYNCRTGKEVEIPRGCCWIEGDNRALSRDSASHYGPVPLGLIEGRVIAIVWPPGRWQMLSAPQRTESSVDSGLGLESELPSTIRALAKPTRSK</sequence>
<comment type="caution">
    <text evidence="12">The sequence shown here is derived from an EMBL/GenBank/DDBJ whole genome shotgun (WGS) entry which is preliminary data.</text>
</comment>
<evidence type="ECO:0000259" key="11">
    <source>
        <dbReference type="Pfam" id="PF10502"/>
    </source>
</evidence>
<feature type="domain" description="Peptidase S26" evidence="11">
    <location>
        <begin position="7"/>
        <end position="69"/>
    </location>
</feature>
<reference evidence="12 13" key="1">
    <citation type="journal article" date="2020" name="J. Phycol.">
        <title>Comparative genome analysis reveals Cyanidiococcus gen. nov., a new extremophilic red algal genus sister to Cyanidioschyzon (Cyanidioschyzonaceae, Rhodophyta).</title>
        <authorList>
            <person name="Liu S.-L."/>
            <person name="Chiang Y.-R."/>
            <person name="Yoon H.S."/>
            <person name="Fu H.-Y."/>
        </authorList>
    </citation>
    <scope>NUCLEOTIDE SEQUENCE [LARGE SCALE GENOMIC DNA]</scope>
    <source>
        <strain evidence="12 13">THAL066</strain>
    </source>
</reference>
<evidence type="ECO:0000256" key="9">
    <source>
        <dbReference type="ARBA" id="ARBA00023128"/>
    </source>
</evidence>
<accession>A0A7J7IC42</accession>
<dbReference type="EMBL" id="VWRR01000018">
    <property type="protein sequence ID" value="KAF6000673.1"/>
    <property type="molecule type" value="Genomic_DNA"/>
</dbReference>
<comment type="similarity">
    <text evidence="2">Belongs to the peptidase S26 family. IMP2 subfamily.</text>
</comment>
<dbReference type="InterPro" id="IPR037730">
    <property type="entry name" value="IMP2"/>
</dbReference>
<dbReference type="GO" id="GO:0004252">
    <property type="term" value="F:serine-type endopeptidase activity"/>
    <property type="evidence" value="ECO:0007669"/>
    <property type="project" value="InterPro"/>
</dbReference>
<keyword evidence="5" id="KW-0812">Transmembrane</keyword>
<evidence type="ECO:0000256" key="5">
    <source>
        <dbReference type="ARBA" id="ARBA00022692"/>
    </source>
</evidence>
<organism evidence="12 13">
    <name type="scientific">Cyanidiococcus yangmingshanensis</name>
    <dbReference type="NCBI Taxonomy" id="2690220"/>
    <lineage>
        <taxon>Eukaryota</taxon>
        <taxon>Rhodophyta</taxon>
        <taxon>Bangiophyceae</taxon>
        <taxon>Cyanidiales</taxon>
        <taxon>Cyanidiaceae</taxon>
        <taxon>Cyanidiococcus</taxon>
    </lineage>
</organism>
<evidence type="ECO:0000256" key="6">
    <source>
        <dbReference type="ARBA" id="ARBA00022792"/>
    </source>
</evidence>
<evidence type="ECO:0000256" key="2">
    <source>
        <dbReference type="ARBA" id="ARBA00007066"/>
    </source>
</evidence>
<dbReference type="PANTHER" id="PTHR46041">
    <property type="entry name" value="MITOCHONDRIAL INNER MEMBRANE PROTEASE SUBUNIT 2"/>
    <property type="match status" value="1"/>
</dbReference>
<dbReference type="GO" id="GO:0042720">
    <property type="term" value="C:mitochondrial inner membrane peptidase complex"/>
    <property type="evidence" value="ECO:0007669"/>
    <property type="project" value="InterPro"/>
</dbReference>
<evidence type="ECO:0000313" key="13">
    <source>
        <dbReference type="Proteomes" id="UP000530660"/>
    </source>
</evidence>
<proteinExistence type="inferred from homology"/>
<evidence type="ECO:0000256" key="3">
    <source>
        <dbReference type="ARBA" id="ARBA00013650"/>
    </source>
</evidence>
<comment type="subcellular location">
    <subcellularLocation>
        <location evidence="1">Mitochondrion inner membrane</location>
        <topology evidence="1">Single-pass membrane protein</topology>
    </subcellularLocation>
</comment>
<evidence type="ECO:0000256" key="8">
    <source>
        <dbReference type="ARBA" id="ARBA00022989"/>
    </source>
</evidence>
<keyword evidence="7" id="KW-0378">Hydrolase</keyword>
<keyword evidence="8" id="KW-1133">Transmembrane helix</keyword>
<dbReference type="AlphaFoldDB" id="A0A7J7IC42"/>
<dbReference type="GO" id="GO:0006465">
    <property type="term" value="P:signal peptide processing"/>
    <property type="evidence" value="ECO:0007669"/>
    <property type="project" value="InterPro"/>
</dbReference>
<name>A0A7J7IC42_9RHOD</name>